<dbReference type="InterPro" id="IPR032675">
    <property type="entry name" value="LRR_dom_sf"/>
</dbReference>
<feature type="region of interest" description="Disordered" evidence="1">
    <location>
        <begin position="359"/>
        <end position="379"/>
    </location>
</feature>
<proteinExistence type="predicted"/>
<organism evidence="2 3">
    <name type="scientific">Plicaturopsis crispa FD-325 SS-3</name>
    <dbReference type="NCBI Taxonomy" id="944288"/>
    <lineage>
        <taxon>Eukaryota</taxon>
        <taxon>Fungi</taxon>
        <taxon>Dikarya</taxon>
        <taxon>Basidiomycota</taxon>
        <taxon>Agaricomycotina</taxon>
        <taxon>Agaricomycetes</taxon>
        <taxon>Agaricomycetidae</taxon>
        <taxon>Amylocorticiales</taxon>
        <taxon>Amylocorticiaceae</taxon>
        <taxon>Plicatura</taxon>
        <taxon>Plicaturopsis crispa</taxon>
    </lineage>
</organism>
<dbReference type="AlphaFoldDB" id="A0A0C9SL97"/>
<name>A0A0C9SL97_PLICR</name>
<evidence type="ECO:0008006" key="4">
    <source>
        <dbReference type="Google" id="ProtNLM"/>
    </source>
</evidence>
<dbReference type="OrthoDB" id="3047947at2759"/>
<sequence length="379" mass="42882">MTDTEAQPIMDAILPHVQRWRLFSLHDPETWQIIERLEDFAAPLLECLWISTNDIWDKPGGLDLFRDAPRSQELRMCGVSLENCRPPVGSVKTFHFRVTAWQEWYSFHHFRSMFMDFASLTTLVLQGTVVDVEAEDAESDGWHVDLPLLTTLVVECRTCLDDYVVALLEALNVPNLHTLVLHLSDDTEEDSEKEWYSDLKGLAALSPKFGALQTLHLQSKMSQAFVRPFMKAFPNITTLILGHMTREFFIMMHVVGSLSDESWRRLRTLTIGAIHYPAHSKDGRFIEDVVSFVKSARKGRRSPVDTVRVGSGIVCQGRPAVRSIRAQLSGAGVTVEEIPEDLDIQYQRLMKEGEFCEVEDVDDESGSGDTDEGALVDLD</sequence>
<keyword evidence="3" id="KW-1185">Reference proteome</keyword>
<evidence type="ECO:0000256" key="1">
    <source>
        <dbReference type="SAM" id="MobiDB-lite"/>
    </source>
</evidence>
<protein>
    <recommendedName>
        <fullName evidence="4">F-box domain-containing protein</fullName>
    </recommendedName>
</protein>
<dbReference type="SUPFAM" id="SSF52047">
    <property type="entry name" value="RNI-like"/>
    <property type="match status" value="1"/>
</dbReference>
<dbReference type="Proteomes" id="UP000053263">
    <property type="component" value="Unassembled WGS sequence"/>
</dbReference>
<gene>
    <name evidence="2" type="ORF">PLICRDRAFT_178858</name>
</gene>
<dbReference type="Gene3D" id="3.80.10.10">
    <property type="entry name" value="Ribonuclease Inhibitor"/>
    <property type="match status" value="1"/>
</dbReference>
<accession>A0A0C9SL97</accession>
<dbReference type="EMBL" id="KN832568">
    <property type="protein sequence ID" value="KII85106.1"/>
    <property type="molecule type" value="Genomic_DNA"/>
</dbReference>
<dbReference type="HOGENOM" id="CLU_729816_0_0_1"/>
<evidence type="ECO:0000313" key="2">
    <source>
        <dbReference type="EMBL" id="KII85106.1"/>
    </source>
</evidence>
<reference evidence="2 3" key="1">
    <citation type="submission" date="2014-06" db="EMBL/GenBank/DDBJ databases">
        <title>Evolutionary Origins and Diversification of the Mycorrhizal Mutualists.</title>
        <authorList>
            <consortium name="DOE Joint Genome Institute"/>
            <consortium name="Mycorrhizal Genomics Consortium"/>
            <person name="Kohler A."/>
            <person name="Kuo A."/>
            <person name="Nagy L.G."/>
            <person name="Floudas D."/>
            <person name="Copeland A."/>
            <person name="Barry K.W."/>
            <person name="Cichocki N."/>
            <person name="Veneault-Fourrey C."/>
            <person name="LaButti K."/>
            <person name="Lindquist E.A."/>
            <person name="Lipzen A."/>
            <person name="Lundell T."/>
            <person name="Morin E."/>
            <person name="Murat C."/>
            <person name="Riley R."/>
            <person name="Ohm R."/>
            <person name="Sun H."/>
            <person name="Tunlid A."/>
            <person name="Henrissat B."/>
            <person name="Grigoriev I.V."/>
            <person name="Hibbett D.S."/>
            <person name="Martin F."/>
        </authorList>
    </citation>
    <scope>NUCLEOTIDE SEQUENCE [LARGE SCALE GENOMIC DNA]</scope>
    <source>
        <strain evidence="2 3">FD-325 SS-3</strain>
    </source>
</reference>
<evidence type="ECO:0000313" key="3">
    <source>
        <dbReference type="Proteomes" id="UP000053263"/>
    </source>
</evidence>